<protein>
    <submittedName>
        <fullName evidence="2">Hemin-degrading factor</fullName>
    </submittedName>
</protein>
<dbReference type="CDD" id="cd16830">
    <property type="entry name" value="HemS-like_N"/>
    <property type="match status" value="1"/>
</dbReference>
<feature type="domain" description="Haemin-degrading HemS/ChuX" evidence="1">
    <location>
        <begin position="41"/>
        <end position="167"/>
    </location>
</feature>
<dbReference type="Proteomes" id="UP000324996">
    <property type="component" value="Unassembled WGS sequence"/>
</dbReference>
<dbReference type="InterPro" id="IPR007845">
    <property type="entry name" value="HemS/ChuX_dom"/>
</dbReference>
<dbReference type="RefSeq" id="WP_042083380.1">
    <property type="nucleotide sequence ID" value="NZ_BKCN01000001.1"/>
</dbReference>
<dbReference type="SUPFAM" id="SSF144064">
    <property type="entry name" value="Heme iron utilization protein-like"/>
    <property type="match status" value="1"/>
</dbReference>
<dbReference type="Gene3D" id="3.40.1570.10">
    <property type="entry name" value="HemS/ChuS/ChuX like domains"/>
    <property type="match status" value="2"/>
</dbReference>
<gene>
    <name evidence="2" type="ORF">JCM17846_04620</name>
</gene>
<comment type="caution">
    <text evidence="2">The sequence shown here is derived from an EMBL/GenBank/DDBJ whole genome shotgun (WGS) entry which is preliminary data.</text>
</comment>
<dbReference type="EMBL" id="BKCN01000001">
    <property type="protein sequence ID" value="GER02780.1"/>
    <property type="molecule type" value="Genomic_DNA"/>
</dbReference>
<dbReference type="InterPro" id="IPR053733">
    <property type="entry name" value="Heme_Transport_Util_sf"/>
</dbReference>
<dbReference type="Pfam" id="PF05171">
    <property type="entry name" value="HemS"/>
    <property type="match status" value="2"/>
</dbReference>
<evidence type="ECO:0000313" key="3">
    <source>
        <dbReference type="Proteomes" id="UP000324996"/>
    </source>
</evidence>
<evidence type="ECO:0000313" key="2">
    <source>
        <dbReference type="EMBL" id="GER02780.1"/>
    </source>
</evidence>
<reference evidence="2 3" key="1">
    <citation type="submission" date="2019-09" db="EMBL/GenBank/DDBJ databases">
        <title>NBRP : Genome information of microbial organism related human and environment.</title>
        <authorList>
            <person name="Hattori M."/>
            <person name="Oshima K."/>
            <person name="Inaba H."/>
            <person name="Suda W."/>
            <person name="Sakamoto M."/>
            <person name="Iino T."/>
            <person name="Kitahara M."/>
            <person name="Oshida Y."/>
            <person name="Iida T."/>
            <person name="Kudo T."/>
            <person name="Itoh T."/>
            <person name="Ohkuma M."/>
        </authorList>
    </citation>
    <scope>NUCLEOTIDE SEQUENCE [LARGE SCALE GENOMIC DNA]</scope>
    <source>
        <strain evidence="2 3">Q-1</strain>
    </source>
</reference>
<feature type="domain" description="Haemin-degrading HemS/ChuX" evidence="1">
    <location>
        <begin position="219"/>
        <end position="351"/>
    </location>
</feature>
<dbReference type="CDD" id="cd16831">
    <property type="entry name" value="HemS-like_C"/>
    <property type="match status" value="1"/>
</dbReference>
<dbReference type="GO" id="GO:0006826">
    <property type="term" value="P:iron ion transport"/>
    <property type="evidence" value="ECO:0007669"/>
    <property type="project" value="InterPro"/>
</dbReference>
<keyword evidence="3" id="KW-1185">Reference proteome</keyword>
<sequence length="353" mass="39378">MATASKSLPLEAATHLKMRWQIFQSTHPNIRIRQAARELGASEAELLATAVGESAIRLAGDWGQLIKSLPALGDILCITRNDHAVHEKTGRFGKISISPGHALVVNRAIDLRIFFSHWHHGFAVTETTRKGPRRSLQFFDLAGTSVHKIYLGDTSDQRAYDDLVARFSAEDQRTTIETASPAPMPPEIPDRQIKAQRLRQHWLALQDTHDFIDLLRDFGVRRQQAFRLVGPDLAFPLGADAFRTALKSSAASQLPIMIFVGNKGCIQIHSGPITRIVDHQGWLNILDPGFNLHVREDAIARAWVVRKPTRDGIVTSLELFDAKDQPILSMFGERKPGEQERSGWTDLCAALIE</sequence>
<evidence type="ECO:0000259" key="1">
    <source>
        <dbReference type="Pfam" id="PF05171"/>
    </source>
</evidence>
<proteinExistence type="predicted"/>
<name>A0A5A7N5T7_9PROT</name>
<organism evidence="2 3">
    <name type="scientific">Iodidimonas nitroreducens</name>
    <dbReference type="NCBI Taxonomy" id="1236968"/>
    <lineage>
        <taxon>Bacteria</taxon>
        <taxon>Pseudomonadati</taxon>
        <taxon>Pseudomonadota</taxon>
        <taxon>Alphaproteobacteria</taxon>
        <taxon>Iodidimonadales</taxon>
        <taxon>Iodidimonadaceae</taxon>
        <taxon>Iodidimonas</taxon>
    </lineage>
</organism>
<accession>A0A5A7N5T7</accession>
<dbReference type="AlphaFoldDB" id="A0A5A7N5T7"/>